<evidence type="ECO:0000256" key="1">
    <source>
        <dbReference type="SAM" id="MobiDB-lite"/>
    </source>
</evidence>
<reference evidence="2 3" key="1">
    <citation type="journal article" date="2024" name="Ann. Entomol. Soc. Am.">
        <title>Genomic analyses of the southern and eastern yellowjacket wasps (Hymenoptera: Vespidae) reveal evolutionary signatures of social life.</title>
        <authorList>
            <person name="Catto M.A."/>
            <person name="Caine P.B."/>
            <person name="Orr S.E."/>
            <person name="Hunt B.G."/>
            <person name="Goodisman M.A.D."/>
        </authorList>
    </citation>
    <scope>NUCLEOTIDE SEQUENCE [LARGE SCALE GENOMIC DNA]</scope>
    <source>
        <strain evidence="2">233</strain>
        <tissue evidence="2">Head and thorax</tissue>
    </source>
</reference>
<feature type="region of interest" description="Disordered" evidence="1">
    <location>
        <begin position="63"/>
        <end position="85"/>
    </location>
</feature>
<dbReference type="Proteomes" id="UP001607302">
    <property type="component" value="Unassembled WGS sequence"/>
</dbReference>
<organism evidence="2 3">
    <name type="scientific">Vespula squamosa</name>
    <name type="common">Southern yellow jacket</name>
    <name type="synonym">Wasp</name>
    <dbReference type="NCBI Taxonomy" id="30214"/>
    <lineage>
        <taxon>Eukaryota</taxon>
        <taxon>Metazoa</taxon>
        <taxon>Ecdysozoa</taxon>
        <taxon>Arthropoda</taxon>
        <taxon>Hexapoda</taxon>
        <taxon>Insecta</taxon>
        <taxon>Pterygota</taxon>
        <taxon>Neoptera</taxon>
        <taxon>Endopterygota</taxon>
        <taxon>Hymenoptera</taxon>
        <taxon>Apocrita</taxon>
        <taxon>Aculeata</taxon>
        <taxon>Vespoidea</taxon>
        <taxon>Vespidae</taxon>
        <taxon>Vespinae</taxon>
        <taxon>Vespula</taxon>
    </lineage>
</organism>
<proteinExistence type="predicted"/>
<evidence type="ECO:0000313" key="2">
    <source>
        <dbReference type="EMBL" id="KAL2719668.1"/>
    </source>
</evidence>
<dbReference type="AlphaFoldDB" id="A0ABD2AGD4"/>
<sequence length="85" mass="8632">MEGATVDLEATPLLVAVRTTSLVNDGTSSGNYFEVGTGSTGSISPTTMTTTTTLTAITTTIDDNDDATGDRAGARAAAVNPRSYD</sequence>
<protein>
    <submittedName>
        <fullName evidence="2">Uncharacterized protein</fullName>
    </submittedName>
</protein>
<keyword evidence="3" id="KW-1185">Reference proteome</keyword>
<evidence type="ECO:0000313" key="3">
    <source>
        <dbReference type="Proteomes" id="UP001607302"/>
    </source>
</evidence>
<comment type="caution">
    <text evidence="2">The sequence shown here is derived from an EMBL/GenBank/DDBJ whole genome shotgun (WGS) entry which is preliminary data.</text>
</comment>
<dbReference type="EMBL" id="JAUDFV010000149">
    <property type="protein sequence ID" value="KAL2719668.1"/>
    <property type="molecule type" value="Genomic_DNA"/>
</dbReference>
<gene>
    <name evidence="2" type="ORF">V1478_011130</name>
</gene>
<name>A0ABD2AGD4_VESSQ</name>
<accession>A0ABD2AGD4</accession>